<dbReference type="EMBL" id="CP006841">
    <property type="protein sequence ID" value="ALA66842.1"/>
    <property type="molecule type" value="Genomic_DNA"/>
</dbReference>
<dbReference type="PRINTS" id="PR00344">
    <property type="entry name" value="BCTRLSENSOR"/>
</dbReference>
<feature type="transmembrane region" description="Helical" evidence="16">
    <location>
        <begin position="184"/>
        <end position="203"/>
    </location>
</feature>
<evidence type="ECO:0000256" key="6">
    <source>
        <dbReference type="ARBA" id="ARBA00022679"/>
    </source>
</evidence>
<dbReference type="InterPro" id="IPR003661">
    <property type="entry name" value="HisK_dim/P_dom"/>
</dbReference>
<keyword evidence="8" id="KW-0547">Nucleotide-binding</keyword>
<dbReference type="NCBIfam" id="NF040691">
    <property type="entry name" value="MtrAB_MtrB"/>
    <property type="match status" value="1"/>
</dbReference>
<reference evidence="19 20" key="1">
    <citation type="submission" date="2013-10" db="EMBL/GenBank/DDBJ databases">
        <title>Complete genome sequence of Corynebacterium lactis DSM 45799(T), isolated from raw cow milk.</title>
        <authorList>
            <person name="Ruckert C."/>
            <person name="Albersmeier A."/>
            <person name="Lipski A."/>
            <person name="Kalinowski J."/>
        </authorList>
    </citation>
    <scope>NUCLEOTIDE SEQUENCE [LARGE SCALE GENOMIC DNA]</scope>
    <source>
        <strain evidence="19 20">RW2-5</strain>
    </source>
</reference>
<dbReference type="SMART" id="SM00387">
    <property type="entry name" value="HATPase_c"/>
    <property type="match status" value="1"/>
</dbReference>
<evidence type="ECO:0000256" key="7">
    <source>
        <dbReference type="ARBA" id="ARBA00022692"/>
    </source>
</evidence>
<evidence type="ECO:0000259" key="17">
    <source>
        <dbReference type="PROSITE" id="PS50109"/>
    </source>
</evidence>
<dbReference type="Pfam" id="PF02518">
    <property type="entry name" value="HATPase_c"/>
    <property type="match status" value="1"/>
</dbReference>
<keyword evidence="6" id="KW-0808">Transferase</keyword>
<dbReference type="FunFam" id="3.30.565.10:FF:000013">
    <property type="entry name" value="Two-component sensor histidine kinase"/>
    <property type="match status" value="1"/>
</dbReference>
<feature type="compositionally biased region" description="Basic and acidic residues" evidence="15">
    <location>
        <begin position="514"/>
        <end position="533"/>
    </location>
</feature>
<evidence type="ECO:0000313" key="19">
    <source>
        <dbReference type="EMBL" id="ALA66842.1"/>
    </source>
</evidence>
<dbReference type="InterPro" id="IPR036097">
    <property type="entry name" value="HisK_dim/P_sf"/>
</dbReference>
<dbReference type="KEGG" id="clw:CLAC_02820"/>
<dbReference type="RefSeq" id="WP_245621946.1">
    <property type="nucleotide sequence ID" value="NZ_CP006841.1"/>
</dbReference>
<dbReference type="PATRIC" id="fig|1408189.4.peg.562"/>
<dbReference type="SUPFAM" id="SSF158472">
    <property type="entry name" value="HAMP domain-like"/>
    <property type="match status" value="1"/>
</dbReference>
<keyword evidence="9 19" id="KW-0418">Kinase</keyword>
<evidence type="ECO:0000256" key="3">
    <source>
        <dbReference type="ARBA" id="ARBA00012438"/>
    </source>
</evidence>
<dbReference type="InterPro" id="IPR005467">
    <property type="entry name" value="His_kinase_dom"/>
</dbReference>
<dbReference type="InterPro" id="IPR036890">
    <property type="entry name" value="HATPase_C_sf"/>
</dbReference>
<dbReference type="EC" id="2.7.13.3" evidence="3"/>
<evidence type="ECO:0000256" key="10">
    <source>
        <dbReference type="ARBA" id="ARBA00022840"/>
    </source>
</evidence>
<accession>A0A0K2GYI0</accession>
<dbReference type="Gene3D" id="3.30.565.10">
    <property type="entry name" value="Histidine kinase-like ATPase, C-terminal domain"/>
    <property type="match status" value="1"/>
</dbReference>
<keyword evidence="13 16" id="KW-0472">Membrane</keyword>
<dbReference type="Gene3D" id="6.10.340.10">
    <property type="match status" value="1"/>
</dbReference>
<dbReference type="PROSITE" id="PS50109">
    <property type="entry name" value="HIS_KIN"/>
    <property type="match status" value="1"/>
</dbReference>
<evidence type="ECO:0000256" key="14">
    <source>
        <dbReference type="ARBA" id="ARBA00035305"/>
    </source>
</evidence>
<evidence type="ECO:0000256" key="11">
    <source>
        <dbReference type="ARBA" id="ARBA00022989"/>
    </source>
</evidence>
<dbReference type="Proteomes" id="UP000058446">
    <property type="component" value="Chromosome"/>
</dbReference>
<evidence type="ECO:0000256" key="5">
    <source>
        <dbReference type="ARBA" id="ARBA00022553"/>
    </source>
</evidence>
<evidence type="ECO:0000256" key="9">
    <source>
        <dbReference type="ARBA" id="ARBA00022777"/>
    </source>
</evidence>
<feature type="region of interest" description="Disordered" evidence="15">
    <location>
        <begin position="495"/>
        <end position="541"/>
    </location>
</feature>
<protein>
    <recommendedName>
        <fullName evidence="14">Sensor histidine kinase MtrB</fullName>
        <ecNumber evidence="3">2.7.13.3</ecNumber>
    </recommendedName>
</protein>
<dbReference type="CDD" id="cd00075">
    <property type="entry name" value="HATPase"/>
    <property type="match status" value="1"/>
</dbReference>
<evidence type="ECO:0000259" key="18">
    <source>
        <dbReference type="PROSITE" id="PS50885"/>
    </source>
</evidence>
<dbReference type="PANTHER" id="PTHR43711">
    <property type="entry name" value="TWO-COMPONENT HISTIDINE KINASE"/>
    <property type="match status" value="1"/>
</dbReference>
<evidence type="ECO:0000256" key="1">
    <source>
        <dbReference type="ARBA" id="ARBA00000085"/>
    </source>
</evidence>
<keyword evidence="12" id="KW-0902">Two-component regulatory system</keyword>
<keyword evidence="5" id="KW-0597">Phosphoprotein</keyword>
<keyword evidence="20" id="KW-1185">Reference proteome</keyword>
<dbReference type="Gene3D" id="1.10.287.130">
    <property type="match status" value="1"/>
</dbReference>
<comment type="subcellular location">
    <subcellularLocation>
        <location evidence="2">Cell membrane</location>
        <topology evidence="2">Multi-pass membrane protein</topology>
    </subcellularLocation>
</comment>
<dbReference type="InterPro" id="IPR050736">
    <property type="entry name" value="Sensor_HK_Regulatory"/>
</dbReference>
<gene>
    <name evidence="19" type="ORF">CLAC_02820</name>
</gene>
<dbReference type="GO" id="GO:0005524">
    <property type="term" value="F:ATP binding"/>
    <property type="evidence" value="ECO:0007669"/>
    <property type="project" value="UniProtKB-KW"/>
</dbReference>
<evidence type="ECO:0000256" key="16">
    <source>
        <dbReference type="SAM" id="Phobius"/>
    </source>
</evidence>
<dbReference type="InterPro" id="IPR003594">
    <property type="entry name" value="HATPase_dom"/>
</dbReference>
<feature type="transmembrane region" description="Helical" evidence="16">
    <location>
        <begin position="12"/>
        <end position="36"/>
    </location>
</feature>
<dbReference type="CDD" id="cd06225">
    <property type="entry name" value="HAMP"/>
    <property type="match status" value="1"/>
</dbReference>
<comment type="catalytic activity">
    <reaction evidence="1">
        <text>ATP + protein L-histidine = ADP + protein N-phospho-L-histidine.</text>
        <dbReference type="EC" id="2.7.13.3"/>
    </reaction>
</comment>
<dbReference type="SMART" id="SM00388">
    <property type="entry name" value="HisKA"/>
    <property type="match status" value="1"/>
</dbReference>
<dbReference type="PANTHER" id="PTHR43711:SF1">
    <property type="entry name" value="HISTIDINE KINASE 1"/>
    <property type="match status" value="1"/>
</dbReference>
<organism evidence="19 20">
    <name type="scientific">Corynebacterium lactis RW2-5</name>
    <dbReference type="NCBI Taxonomy" id="1408189"/>
    <lineage>
        <taxon>Bacteria</taxon>
        <taxon>Bacillati</taxon>
        <taxon>Actinomycetota</taxon>
        <taxon>Actinomycetes</taxon>
        <taxon>Mycobacteriales</taxon>
        <taxon>Corynebacteriaceae</taxon>
        <taxon>Corynebacterium</taxon>
    </lineage>
</organism>
<evidence type="ECO:0000256" key="2">
    <source>
        <dbReference type="ARBA" id="ARBA00004651"/>
    </source>
</evidence>
<dbReference type="STRING" id="1408189.CLAC_02820"/>
<dbReference type="GO" id="GO:0000155">
    <property type="term" value="F:phosphorelay sensor kinase activity"/>
    <property type="evidence" value="ECO:0007669"/>
    <property type="project" value="InterPro"/>
</dbReference>
<evidence type="ECO:0000256" key="12">
    <source>
        <dbReference type="ARBA" id="ARBA00023012"/>
    </source>
</evidence>
<feature type="domain" description="HAMP" evidence="18">
    <location>
        <begin position="205"/>
        <end position="257"/>
    </location>
</feature>
<dbReference type="Pfam" id="PF00512">
    <property type="entry name" value="HisKA"/>
    <property type="match status" value="1"/>
</dbReference>
<dbReference type="PROSITE" id="PS50885">
    <property type="entry name" value="HAMP"/>
    <property type="match status" value="1"/>
</dbReference>
<dbReference type="Pfam" id="PF00672">
    <property type="entry name" value="HAMP"/>
    <property type="match status" value="1"/>
</dbReference>
<dbReference type="CDD" id="cd00082">
    <property type="entry name" value="HisKA"/>
    <property type="match status" value="1"/>
</dbReference>
<keyword evidence="4" id="KW-1003">Cell membrane</keyword>
<evidence type="ECO:0000256" key="13">
    <source>
        <dbReference type="ARBA" id="ARBA00023136"/>
    </source>
</evidence>
<keyword evidence="11 16" id="KW-1133">Transmembrane helix</keyword>
<dbReference type="InterPro" id="IPR004358">
    <property type="entry name" value="Sig_transdc_His_kin-like_C"/>
</dbReference>
<dbReference type="SMART" id="SM00304">
    <property type="entry name" value="HAMP"/>
    <property type="match status" value="1"/>
</dbReference>
<proteinExistence type="predicted"/>
<dbReference type="SUPFAM" id="SSF55874">
    <property type="entry name" value="ATPase domain of HSP90 chaperone/DNA topoisomerase II/histidine kinase"/>
    <property type="match status" value="1"/>
</dbReference>
<keyword evidence="10" id="KW-0067">ATP-binding</keyword>
<sequence>MTLWRTSIQTRILTSVVLLSALVIAIVGFALASMVAQRLVDAKVSAADEEVDRARVVVEQAIENSAANELQALLNVGREALVDRAAGTSSGALTSYEPLLVAPVPRGTTVASSPIDADIPQRLHDIVRQGQIAYQVREVTGHDGSTYSALIIGTPTTTTVDGLELYLVMPMAAEESTINLVRSLLLGAMFVITLLLGSITWFFSNQVTAPVRSASQIAQRWADGHLRERMVVQGEDDMARLAMSFNKMAESLSNQIRQLEEYGSLQRQFTSDVSHELRTPLTTVRMAADLIADGAEDLDPATRRASELMNSELERFEMLLNDLLEISRHDAGVADLSAEKVDVRRCIDAAYQQVTVVAQESKTEVRMHMPDEPVAATVDTRRIERVLRNLMANAIDHSEGNPVDVYVRASDSAVAFTVVDHGVGLKPEQEELVFNRFWRADPSRVRRTGGTGLGLAIAREDAHLHGGELEAHGIPGVGSCFRLTVPLEPNAAMGPSPLPLQVLDDESSVQQPKEILDDGRGESGETTGAERRQANSGDEEI</sequence>
<name>A0A0K2GYI0_9CORY</name>
<evidence type="ECO:0000313" key="20">
    <source>
        <dbReference type="Proteomes" id="UP000058446"/>
    </source>
</evidence>
<dbReference type="FunFam" id="1.10.287.130:FF:000010">
    <property type="entry name" value="Two-component sensor histidine kinase"/>
    <property type="match status" value="1"/>
</dbReference>
<dbReference type="InterPro" id="IPR047669">
    <property type="entry name" value="MtrAB_MtrB"/>
</dbReference>
<dbReference type="SUPFAM" id="SSF47384">
    <property type="entry name" value="Homodimeric domain of signal transducing histidine kinase"/>
    <property type="match status" value="1"/>
</dbReference>
<evidence type="ECO:0000256" key="4">
    <source>
        <dbReference type="ARBA" id="ARBA00022475"/>
    </source>
</evidence>
<dbReference type="InterPro" id="IPR003660">
    <property type="entry name" value="HAMP_dom"/>
</dbReference>
<evidence type="ECO:0000256" key="8">
    <source>
        <dbReference type="ARBA" id="ARBA00022741"/>
    </source>
</evidence>
<evidence type="ECO:0000256" key="15">
    <source>
        <dbReference type="SAM" id="MobiDB-lite"/>
    </source>
</evidence>
<dbReference type="AlphaFoldDB" id="A0A0K2GYI0"/>
<dbReference type="GO" id="GO:0005886">
    <property type="term" value="C:plasma membrane"/>
    <property type="evidence" value="ECO:0007669"/>
    <property type="project" value="UniProtKB-SubCell"/>
</dbReference>
<feature type="domain" description="Histidine kinase" evidence="17">
    <location>
        <begin position="272"/>
        <end position="489"/>
    </location>
</feature>
<keyword evidence="7 16" id="KW-0812">Transmembrane</keyword>